<protein>
    <submittedName>
        <fullName evidence="2">Uncharacterized protein</fullName>
    </submittedName>
</protein>
<proteinExistence type="predicted"/>
<feature type="chain" id="PRO_5011744347" evidence="1">
    <location>
        <begin position="30"/>
        <end position="311"/>
    </location>
</feature>
<sequence>MSIQTNYNRLVAVLLLVGLLVVCPQVGQAQDEATDVRAPGQLDAGMPTDPALQGEIDKVLGMTESKIKIGIVDPGVDLVNLAVNKALDEMIKAIADAVVVAPAAEKIMSIYQKTKDKRLVKKLASLRTVWKDGQERLNKLNYQDFKLRYEWALQHNDQNKAIKESSIKEIESQTTKNIWGTEIYAIDQSYDGGGPTSKMIKRYLDRGKNEDVAFYNNSIVMGTLGSTDIIKARNAFSVSKGKPVFLSPYDRLKLQQKSLAEAKQHHADLASFGRKVAASVNYYRMAESEQAMRSAISKRISDPYMIRYVKK</sequence>
<dbReference type="RefSeq" id="WP_093831119.1">
    <property type="nucleotide sequence ID" value="NZ_FOLQ01000012.1"/>
</dbReference>
<dbReference type="Proteomes" id="UP000198598">
    <property type="component" value="Unassembled WGS sequence"/>
</dbReference>
<keyword evidence="1" id="KW-0732">Signal</keyword>
<dbReference type="EMBL" id="FOLQ01000012">
    <property type="protein sequence ID" value="SFE30801.1"/>
    <property type="molecule type" value="Genomic_DNA"/>
</dbReference>
<dbReference type="STRING" id="662367.SAMN05216167_112113"/>
<keyword evidence="3" id="KW-1185">Reference proteome</keyword>
<reference evidence="2 3" key="1">
    <citation type="submission" date="2016-10" db="EMBL/GenBank/DDBJ databases">
        <authorList>
            <person name="de Groot N.N."/>
        </authorList>
    </citation>
    <scope>NUCLEOTIDE SEQUENCE [LARGE SCALE GENOMIC DNA]</scope>
    <source>
        <strain evidence="2 3">DSM 26130</strain>
    </source>
</reference>
<accession>A0A1I1ZGE8</accession>
<evidence type="ECO:0000313" key="3">
    <source>
        <dbReference type="Proteomes" id="UP000198598"/>
    </source>
</evidence>
<dbReference type="AlphaFoldDB" id="A0A1I1ZGE8"/>
<feature type="signal peptide" evidence="1">
    <location>
        <begin position="1"/>
        <end position="29"/>
    </location>
</feature>
<dbReference type="OrthoDB" id="930668at2"/>
<evidence type="ECO:0000313" key="2">
    <source>
        <dbReference type="EMBL" id="SFE30801.1"/>
    </source>
</evidence>
<evidence type="ECO:0000256" key="1">
    <source>
        <dbReference type="SAM" id="SignalP"/>
    </source>
</evidence>
<organism evidence="2 3">
    <name type="scientific">Spirosoma endophyticum</name>
    <dbReference type="NCBI Taxonomy" id="662367"/>
    <lineage>
        <taxon>Bacteria</taxon>
        <taxon>Pseudomonadati</taxon>
        <taxon>Bacteroidota</taxon>
        <taxon>Cytophagia</taxon>
        <taxon>Cytophagales</taxon>
        <taxon>Cytophagaceae</taxon>
        <taxon>Spirosoma</taxon>
    </lineage>
</organism>
<gene>
    <name evidence="2" type="ORF">SAMN05216167_112113</name>
</gene>
<name>A0A1I1ZGE8_9BACT</name>